<evidence type="ECO:0000256" key="3">
    <source>
        <dbReference type="ARBA" id="ARBA00022692"/>
    </source>
</evidence>
<reference evidence="8" key="1">
    <citation type="journal article" date="2019" name="Int. J. Syst. Evol. Microbiol.">
        <title>The Global Catalogue of Microorganisms (GCM) 10K type strain sequencing project: providing services to taxonomists for standard genome sequencing and annotation.</title>
        <authorList>
            <consortium name="The Broad Institute Genomics Platform"/>
            <consortium name="The Broad Institute Genome Sequencing Center for Infectious Disease"/>
            <person name="Wu L."/>
            <person name="Ma J."/>
        </authorList>
    </citation>
    <scope>NUCLEOTIDE SEQUENCE [LARGE SCALE GENOMIC DNA]</scope>
    <source>
        <strain evidence="8">CCUG 62215</strain>
    </source>
</reference>
<sequence length="661" mass="75490">MKILDKYILKTYLRTFVSIFVIFMFIFVLQGLWLYISELAGKDLDVVTTFKFIFYYSPKLIPLVIPLTVLLASIMVFGNFAENYEFAAMKSTGISLQRAMRSLSVFIVALGIGCFFFANNVIPWGEFEFYNLRRNIAKVKPALAIAEGQFNEIGNINIRVEKKSGDRGQFLKKVIIHQKKNFRHGNYTVIIADSGELKSAEDSNILKLELYNGNYYDELISRDIRKFNKRKPHAQSQFDIYTINMDLGNIGNVDLDEKTSDDKYSMLDVSALNYTIDSLYTKRATDYNNLSQSLYNRSTYASLKTGITIEKDSVFEGDVLDLFPTKTKIQILNLAFNTASSTAQILSTNENTFKSTTSNRNRHIIALHEKYALGFACIILFFVGAPLGALIRKGGIGLPMVIAILLFLTYHFIGIFIKNNAKTDSIDPALGTWLSTLIMLPLSIYLTYRATNDRGLINLDFITVPIKKLFTPKSKSELASIRGIQSYSYYNKHSIEDLVTVVKNQNEYDIDKKPKQIALQHLFDRKTTLTKLGQHGLNIPQNLKKAKLFLKDYLDYSITNLVTYSLGAILLILFFVFKNNKLPELAEIVKTLSFISFGIYILYTVVASVYYLKFYKVLGFSKVKKRIFALILGLPIYPILYFFTRSKMKQDFHLSCLEKIN</sequence>
<organism evidence="7 8">
    <name type="scientific">Winogradskyella litorisediminis</name>
    <dbReference type="NCBI Taxonomy" id="1156618"/>
    <lineage>
        <taxon>Bacteria</taxon>
        <taxon>Pseudomonadati</taxon>
        <taxon>Bacteroidota</taxon>
        <taxon>Flavobacteriia</taxon>
        <taxon>Flavobacteriales</taxon>
        <taxon>Flavobacteriaceae</taxon>
        <taxon>Winogradskyella</taxon>
    </lineage>
</organism>
<dbReference type="InterPro" id="IPR005495">
    <property type="entry name" value="LptG/LptF_permease"/>
</dbReference>
<keyword evidence="8" id="KW-1185">Reference proteome</keyword>
<dbReference type="EMBL" id="JBHTJL010000003">
    <property type="protein sequence ID" value="MFD1061999.1"/>
    <property type="molecule type" value="Genomic_DNA"/>
</dbReference>
<keyword evidence="4 6" id="KW-1133">Transmembrane helix</keyword>
<feature type="transmembrane region" description="Helical" evidence="6">
    <location>
        <begin position="398"/>
        <end position="417"/>
    </location>
</feature>
<evidence type="ECO:0000256" key="6">
    <source>
        <dbReference type="SAM" id="Phobius"/>
    </source>
</evidence>
<dbReference type="PANTHER" id="PTHR33529">
    <property type="entry name" value="SLR0882 PROTEIN-RELATED"/>
    <property type="match status" value="1"/>
</dbReference>
<proteinExistence type="predicted"/>
<name>A0ABW3N339_9FLAO</name>
<evidence type="ECO:0000313" key="7">
    <source>
        <dbReference type="EMBL" id="MFD1061999.1"/>
    </source>
</evidence>
<gene>
    <name evidence="7" type="ORF">ACFQ1Q_01975</name>
</gene>
<feature type="transmembrane region" description="Helical" evidence="6">
    <location>
        <begin position="371"/>
        <end position="391"/>
    </location>
</feature>
<comment type="subcellular location">
    <subcellularLocation>
        <location evidence="1">Cell membrane</location>
        <topology evidence="1">Multi-pass membrane protein</topology>
    </subcellularLocation>
</comment>
<feature type="transmembrane region" description="Helical" evidence="6">
    <location>
        <begin position="12"/>
        <end position="36"/>
    </location>
</feature>
<evidence type="ECO:0000256" key="5">
    <source>
        <dbReference type="ARBA" id="ARBA00023136"/>
    </source>
</evidence>
<comment type="caution">
    <text evidence="7">The sequence shown here is derived from an EMBL/GenBank/DDBJ whole genome shotgun (WGS) entry which is preliminary data.</text>
</comment>
<evidence type="ECO:0000256" key="2">
    <source>
        <dbReference type="ARBA" id="ARBA00022475"/>
    </source>
</evidence>
<feature type="transmembrane region" description="Helical" evidence="6">
    <location>
        <begin position="102"/>
        <end position="125"/>
    </location>
</feature>
<feature type="transmembrane region" description="Helical" evidence="6">
    <location>
        <begin position="429"/>
        <end position="448"/>
    </location>
</feature>
<evidence type="ECO:0000256" key="4">
    <source>
        <dbReference type="ARBA" id="ARBA00022989"/>
    </source>
</evidence>
<feature type="transmembrane region" description="Helical" evidence="6">
    <location>
        <begin position="597"/>
        <end position="615"/>
    </location>
</feature>
<feature type="transmembrane region" description="Helical" evidence="6">
    <location>
        <begin position="60"/>
        <end position="81"/>
    </location>
</feature>
<feature type="transmembrane region" description="Helical" evidence="6">
    <location>
        <begin position="627"/>
        <end position="644"/>
    </location>
</feature>
<dbReference type="Pfam" id="PF03739">
    <property type="entry name" value="LptF_LptG"/>
    <property type="match status" value="1"/>
</dbReference>
<evidence type="ECO:0000313" key="8">
    <source>
        <dbReference type="Proteomes" id="UP001597013"/>
    </source>
</evidence>
<dbReference type="RefSeq" id="WP_386127437.1">
    <property type="nucleotide sequence ID" value="NZ_JBHTJL010000003.1"/>
</dbReference>
<keyword evidence="2" id="KW-1003">Cell membrane</keyword>
<keyword evidence="5 6" id="KW-0472">Membrane</keyword>
<accession>A0ABW3N339</accession>
<feature type="transmembrane region" description="Helical" evidence="6">
    <location>
        <begin position="553"/>
        <end position="577"/>
    </location>
</feature>
<dbReference type="PANTHER" id="PTHR33529:SF6">
    <property type="entry name" value="YJGP_YJGQ FAMILY PERMEASE"/>
    <property type="match status" value="1"/>
</dbReference>
<keyword evidence="3 6" id="KW-0812">Transmembrane</keyword>
<dbReference type="Proteomes" id="UP001597013">
    <property type="component" value="Unassembled WGS sequence"/>
</dbReference>
<protein>
    <submittedName>
        <fullName evidence="7">LptF/LptG family permease</fullName>
    </submittedName>
</protein>
<evidence type="ECO:0000256" key="1">
    <source>
        <dbReference type="ARBA" id="ARBA00004651"/>
    </source>
</evidence>